<dbReference type="Gene3D" id="3.40.50.150">
    <property type="entry name" value="Vaccinia Virus protein VP39"/>
    <property type="match status" value="1"/>
</dbReference>
<gene>
    <name evidence="3" type="ORF">GCM10009093_24460</name>
</gene>
<comment type="caution">
    <text evidence="3">The sequence shown here is derived from an EMBL/GenBank/DDBJ whole genome shotgun (WGS) entry which is preliminary data.</text>
</comment>
<dbReference type="PANTHER" id="PTHR43317">
    <property type="entry name" value="THERMOSPERMINE SYNTHASE ACAULIS5"/>
    <property type="match status" value="1"/>
</dbReference>
<evidence type="ECO:0000313" key="4">
    <source>
        <dbReference type="Proteomes" id="UP001500791"/>
    </source>
</evidence>
<feature type="transmembrane region" description="Helical" evidence="2">
    <location>
        <begin position="118"/>
        <end position="140"/>
    </location>
</feature>
<feature type="transmembrane region" description="Helical" evidence="2">
    <location>
        <begin position="318"/>
        <end position="341"/>
    </location>
</feature>
<protein>
    <submittedName>
        <fullName evidence="3">Fused MFS/spermidine synthase</fullName>
    </submittedName>
</protein>
<feature type="transmembrane region" description="Helical" evidence="2">
    <location>
        <begin position="291"/>
        <end position="312"/>
    </location>
</feature>
<sequence length="758" mass="82294">MTDGTMTSSQTQPSGSLLTSALFAVAIFTSASLVFVVQPMVTKLILPLLGGSPAVWNTAMVFFQSALLAGYLYAHLLQKIGSLKTQAIVHLAALALAALFLPLQISGLTGEPDSSAPIFWLLATLVISIGAPFAILSATAPLLQAWFARLQAGTKAGQNPYVLYAASNLGSFLALLSYPVLIEPMAALSAQRTVWSLGYGFFIALVIGLALLIWSRRNMAAAQAPALERSAPIPVKRKLMLVLLAAIPSSLMLGVTSHLSTDVASAPFLWVVPLALYLLTFVIAFQNRPWIPLPVTLMLQAVSLVLVVTMMGQSSSSILFLFGAHLLVFFLTTLMCHQQMAARKPAPDRLTEFYLLMSLGGVLGGAFTALLAPMLFKTVIEYPIVLVLACLVRSPDNKPTTRKQHILAIAGVVLAASVPILFEIMRYNEPFKAFVQDHITLSRLAQFLILGAGICAFLIRDKVVMFAVIIALCTYAGQHVTRSYNYIFTDRSFFGVTRIGRTVDLDMGGDMHVMVHGTTLHGAQARHPQVKCQPTMYYANSTPLGQAALLIQQQNPAARMGIVGLGSGAMASYKRSADTMTFFEIDPMVDRMARNPEMFTFVSDCAQGQVDTILGDARLTLQKQPKGTYDYLLIDAFSSDAVPAHLLTREAVAMYLSLLSYQGVVVLHLSNRHLDIVRPAMAAAEALDAPFLHQVHVKNSESPEYAEASTEAIVIARNPAALEAFKADNRWSKWDAGGVKPWTDDYVDLFGAVRRHMQ</sequence>
<keyword evidence="1" id="KW-0620">Polyamine biosynthesis</keyword>
<feature type="transmembrane region" description="Helical" evidence="2">
    <location>
        <begin position="54"/>
        <end position="76"/>
    </location>
</feature>
<dbReference type="NCBIfam" id="NF037959">
    <property type="entry name" value="MFS_SpdSyn"/>
    <property type="match status" value="1"/>
</dbReference>
<proteinExistence type="predicted"/>
<feature type="transmembrane region" description="Helical" evidence="2">
    <location>
        <begin position="21"/>
        <end position="42"/>
    </location>
</feature>
<feature type="transmembrane region" description="Helical" evidence="2">
    <location>
        <begin position="194"/>
        <end position="214"/>
    </location>
</feature>
<organism evidence="3 4">
    <name type="scientific">Brevundimonas terrae</name>
    <dbReference type="NCBI Taxonomy" id="363631"/>
    <lineage>
        <taxon>Bacteria</taxon>
        <taxon>Pseudomonadati</taxon>
        <taxon>Pseudomonadota</taxon>
        <taxon>Alphaproteobacteria</taxon>
        <taxon>Caulobacterales</taxon>
        <taxon>Caulobacteraceae</taxon>
        <taxon>Brevundimonas</taxon>
    </lineage>
</organism>
<dbReference type="EMBL" id="BAAAEJ010000008">
    <property type="protein sequence ID" value="GAA0396907.1"/>
    <property type="molecule type" value="Genomic_DNA"/>
</dbReference>
<feature type="transmembrane region" description="Helical" evidence="2">
    <location>
        <begin position="265"/>
        <end position="284"/>
    </location>
</feature>
<name>A0ABN0YIN8_9CAUL</name>
<feature type="transmembrane region" description="Helical" evidence="2">
    <location>
        <begin position="161"/>
        <end position="182"/>
    </location>
</feature>
<keyword evidence="2" id="KW-0472">Membrane</keyword>
<feature type="transmembrane region" description="Helical" evidence="2">
    <location>
        <begin position="439"/>
        <end position="459"/>
    </location>
</feature>
<evidence type="ECO:0000256" key="1">
    <source>
        <dbReference type="ARBA" id="ARBA00023115"/>
    </source>
</evidence>
<dbReference type="SUPFAM" id="SSF53335">
    <property type="entry name" value="S-adenosyl-L-methionine-dependent methyltransferases"/>
    <property type="match status" value="1"/>
</dbReference>
<keyword evidence="4" id="KW-1185">Reference proteome</keyword>
<keyword evidence="2" id="KW-1133">Transmembrane helix</keyword>
<dbReference type="PANTHER" id="PTHR43317:SF1">
    <property type="entry name" value="THERMOSPERMINE SYNTHASE ACAULIS5"/>
    <property type="match status" value="1"/>
</dbReference>
<keyword evidence="2" id="KW-0812">Transmembrane</keyword>
<dbReference type="InterPro" id="IPR029063">
    <property type="entry name" value="SAM-dependent_MTases_sf"/>
</dbReference>
<dbReference type="RefSeq" id="WP_243862906.1">
    <property type="nucleotide sequence ID" value="NZ_BAAAEJ010000008.1"/>
</dbReference>
<evidence type="ECO:0000256" key="2">
    <source>
        <dbReference type="SAM" id="Phobius"/>
    </source>
</evidence>
<feature type="transmembrane region" description="Helical" evidence="2">
    <location>
        <begin position="406"/>
        <end position="427"/>
    </location>
</feature>
<accession>A0ABN0YIN8</accession>
<evidence type="ECO:0000313" key="3">
    <source>
        <dbReference type="EMBL" id="GAA0396907.1"/>
    </source>
</evidence>
<feature type="transmembrane region" description="Helical" evidence="2">
    <location>
        <begin position="239"/>
        <end position="259"/>
    </location>
</feature>
<dbReference type="Proteomes" id="UP001500791">
    <property type="component" value="Unassembled WGS sequence"/>
</dbReference>
<reference evidence="3 4" key="1">
    <citation type="journal article" date="2019" name="Int. J. Syst. Evol. Microbiol.">
        <title>The Global Catalogue of Microorganisms (GCM) 10K type strain sequencing project: providing services to taxonomists for standard genome sequencing and annotation.</title>
        <authorList>
            <consortium name="The Broad Institute Genomics Platform"/>
            <consortium name="The Broad Institute Genome Sequencing Center for Infectious Disease"/>
            <person name="Wu L."/>
            <person name="Ma J."/>
        </authorList>
    </citation>
    <scope>NUCLEOTIDE SEQUENCE [LARGE SCALE GENOMIC DNA]</scope>
    <source>
        <strain evidence="3 4">JCM 13476</strain>
    </source>
</reference>
<feature type="transmembrane region" description="Helical" evidence="2">
    <location>
        <begin position="353"/>
        <end position="372"/>
    </location>
</feature>
<feature type="transmembrane region" description="Helical" evidence="2">
    <location>
        <begin position="88"/>
        <end position="106"/>
    </location>
</feature>